<comment type="caution">
    <text evidence="1">The sequence shown here is derived from an EMBL/GenBank/DDBJ whole genome shotgun (WGS) entry which is preliminary data.</text>
</comment>
<protein>
    <submittedName>
        <fullName evidence="1">Uncharacterized protein</fullName>
    </submittedName>
</protein>
<evidence type="ECO:0000313" key="2">
    <source>
        <dbReference type="Proteomes" id="UP000033710"/>
    </source>
</evidence>
<dbReference type="GeneID" id="27671990"/>
<evidence type="ECO:0000313" key="1">
    <source>
        <dbReference type="EMBL" id="KJR84795.1"/>
    </source>
</evidence>
<dbReference type="Proteomes" id="UP000033710">
    <property type="component" value="Unassembled WGS sequence"/>
</dbReference>
<dbReference type="RefSeq" id="XP_016587471.1">
    <property type="nucleotide sequence ID" value="XM_016736713.1"/>
</dbReference>
<dbReference type="VEuPathDB" id="FungiDB:SPSK_10162"/>
<gene>
    <name evidence="1" type="ORF">SPSK_10162</name>
</gene>
<proteinExistence type="predicted"/>
<dbReference type="OrthoDB" id="4174307at2759"/>
<dbReference type="EMBL" id="AXCR01000007">
    <property type="protein sequence ID" value="KJR84795.1"/>
    <property type="molecule type" value="Genomic_DNA"/>
</dbReference>
<dbReference type="KEGG" id="ssck:SPSK_10162"/>
<organism evidence="1 2">
    <name type="scientific">Sporothrix schenckii 1099-18</name>
    <dbReference type="NCBI Taxonomy" id="1397361"/>
    <lineage>
        <taxon>Eukaryota</taxon>
        <taxon>Fungi</taxon>
        <taxon>Dikarya</taxon>
        <taxon>Ascomycota</taxon>
        <taxon>Pezizomycotina</taxon>
        <taxon>Sordariomycetes</taxon>
        <taxon>Sordariomycetidae</taxon>
        <taxon>Ophiostomatales</taxon>
        <taxon>Ophiostomataceae</taxon>
        <taxon>Sporothrix</taxon>
    </lineage>
</organism>
<dbReference type="AlphaFoldDB" id="A0A0F2M7J1"/>
<name>A0A0F2M7J1_SPOSC</name>
<reference evidence="1 2" key="1">
    <citation type="journal article" date="2014" name="BMC Genomics">
        <title>Comparative genomics of the major fungal agents of human and animal Sporotrichosis: Sporothrix schenckii and Sporothrix brasiliensis.</title>
        <authorList>
            <person name="Teixeira M.M."/>
            <person name="de Almeida L.G."/>
            <person name="Kubitschek-Barreira P."/>
            <person name="Alves F.L."/>
            <person name="Kioshima E.S."/>
            <person name="Abadio A.K."/>
            <person name="Fernandes L."/>
            <person name="Derengowski L.S."/>
            <person name="Ferreira K.S."/>
            <person name="Souza R.C."/>
            <person name="Ruiz J.C."/>
            <person name="de Andrade N.C."/>
            <person name="Paes H.C."/>
            <person name="Nicola A.M."/>
            <person name="Albuquerque P."/>
            <person name="Gerber A.L."/>
            <person name="Martins V.P."/>
            <person name="Peconick L.D."/>
            <person name="Neto A.V."/>
            <person name="Chaucanez C.B."/>
            <person name="Silva P.A."/>
            <person name="Cunha O.L."/>
            <person name="de Oliveira F.F."/>
            <person name="dos Santos T.C."/>
            <person name="Barros A.L."/>
            <person name="Soares M.A."/>
            <person name="de Oliveira L.M."/>
            <person name="Marini M.M."/>
            <person name="Villalobos-Duno H."/>
            <person name="Cunha M.M."/>
            <person name="de Hoog S."/>
            <person name="da Silveira J.F."/>
            <person name="Henrissat B."/>
            <person name="Nino-Vega G.A."/>
            <person name="Cisalpino P.S."/>
            <person name="Mora-Montes H.M."/>
            <person name="Almeida S.R."/>
            <person name="Stajich J.E."/>
            <person name="Lopes-Bezerra L.M."/>
            <person name="Vasconcelos A.T."/>
            <person name="Felipe M.S."/>
        </authorList>
    </citation>
    <scope>NUCLEOTIDE SEQUENCE [LARGE SCALE GENOMIC DNA]</scope>
    <source>
        <strain evidence="1 2">1099-18</strain>
    </source>
</reference>
<accession>A0A0F2M7J1</accession>
<reference evidence="1 2" key="2">
    <citation type="journal article" date="2015" name="Eukaryot. Cell">
        <title>Asexual propagation of a virulent clone complex in a human and feline outbreak of sporotrichosis.</title>
        <authorList>
            <person name="Teixeira Mde M."/>
            <person name="Rodrigues A.M."/>
            <person name="Tsui C.K."/>
            <person name="de Almeida L.G."/>
            <person name="Van Diepeningen A.D."/>
            <person name="van den Ende B.G."/>
            <person name="Fernandes G.F."/>
            <person name="Kano R."/>
            <person name="Hamelin R.C."/>
            <person name="Lopes-Bezerra L.M."/>
            <person name="Vasconcelos A.T."/>
            <person name="de Hoog S."/>
            <person name="de Camargo Z.P."/>
            <person name="Felipe M.S."/>
        </authorList>
    </citation>
    <scope>NUCLEOTIDE SEQUENCE [LARGE SCALE GENOMIC DNA]</scope>
    <source>
        <strain evidence="1 2">1099-18</strain>
    </source>
</reference>
<sequence>MSLPLLEFGDDGYSLSIGELNNVPDEFLDLRIRHVYVEFLNTTITGMTTEQIQNAKNHAILKIDFETGYTSNRISYLGTRLSMEPN</sequence>